<sequence>MSQTRGTFDFIFDYVDRESYTKYFRLVVAVCGYIIVRGLYQKWATKFHIQQEVNRDNAEKAAKPAKDAELQKQYEEKLQQEAKTFGWGKKTRRDTKLKQAYIEDQFNELRQRHQSAYDAAEDHDIEYLLED</sequence>
<dbReference type="AlphaFoldDB" id="G3B2W3"/>
<organism evidence="3">
    <name type="scientific">Candida tenuis (strain ATCC 10573 / BCRC 21748 / CBS 615 / JCM 9827 / NBRC 10315 / NRRL Y-1498 / VKM Y-70)</name>
    <name type="common">Yeast</name>
    <name type="synonym">Yamadazyma tenuis</name>
    <dbReference type="NCBI Taxonomy" id="590646"/>
    <lineage>
        <taxon>Eukaryota</taxon>
        <taxon>Fungi</taxon>
        <taxon>Dikarya</taxon>
        <taxon>Ascomycota</taxon>
        <taxon>Saccharomycotina</taxon>
        <taxon>Pichiomycetes</taxon>
        <taxon>Debaryomycetaceae</taxon>
        <taxon>Yamadazyma</taxon>
    </lineage>
</organism>
<keyword evidence="3" id="KW-1185">Reference proteome</keyword>
<proteinExistence type="predicted"/>
<dbReference type="KEGG" id="cten:18245627"/>
<dbReference type="InterPro" id="IPR011431">
    <property type="entry name" value="Trafficking_Pga2"/>
</dbReference>
<keyword evidence="1" id="KW-0812">Transmembrane</keyword>
<protein>
    <recommendedName>
        <fullName evidence="4">Processing of GAS1 and ALP protein 2</fullName>
    </recommendedName>
</protein>
<evidence type="ECO:0000256" key="1">
    <source>
        <dbReference type="SAM" id="Phobius"/>
    </source>
</evidence>
<dbReference type="Proteomes" id="UP000000707">
    <property type="component" value="Unassembled WGS sequence"/>
</dbReference>
<dbReference type="GeneID" id="18245627"/>
<dbReference type="PANTHER" id="PTHR28199:SF1">
    <property type="entry name" value="PROCESSING OF GAS1 AND ALP PROTEIN 2"/>
    <property type="match status" value="1"/>
</dbReference>
<dbReference type="HOGENOM" id="CLU_150165_0_0_1"/>
<name>G3B2W3_CANTC</name>
<keyword evidence="1" id="KW-1133">Transmembrane helix</keyword>
<dbReference type="RefSeq" id="XP_006685585.1">
    <property type="nucleotide sequence ID" value="XM_006685522.1"/>
</dbReference>
<dbReference type="GO" id="GO:0015031">
    <property type="term" value="P:protein transport"/>
    <property type="evidence" value="ECO:0007669"/>
    <property type="project" value="TreeGrafter"/>
</dbReference>
<dbReference type="eggNOG" id="ENOG502S88B">
    <property type="taxonomic scope" value="Eukaryota"/>
</dbReference>
<reference evidence="2 3" key="1">
    <citation type="journal article" date="2011" name="Proc. Natl. Acad. Sci. U.S.A.">
        <title>Comparative genomics of xylose-fermenting fungi for enhanced biofuel production.</title>
        <authorList>
            <person name="Wohlbach D.J."/>
            <person name="Kuo A."/>
            <person name="Sato T.K."/>
            <person name="Potts K.M."/>
            <person name="Salamov A.A."/>
            <person name="LaButti K.M."/>
            <person name="Sun H."/>
            <person name="Clum A."/>
            <person name="Pangilinan J.L."/>
            <person name="Lindquist E.A."/>
            <person name="Lucas S."/>
            <person name="Lapidus A."/>
            <person name="Jin M."/>
            <person name="Gunawan C."/>
            <person name="Balan V."/>
            <person name="Dale B.E."/>
            <person name="Jeffries T.W."/>
            <person name="Zinkel R."/>
            <person name="Barry K.W."/>
            <person name="Grigoriev I.V."/>
            <person name="Gasch A.P."/>
        </authorList>
    </citation>
    <scope>NUCLEOTIDE SEQUENCE [LARGE SCALE GENOMIC DNA]</scope>
    <source>
        <strain evidence="3">ATCC 10573 / BCRC 21748 / CBS 615 / JCM 9827 / NBRC 10315 / NRRL Y-1498 / VKM Y-70</strain>
    </source>
</reference>
<keyword evidence="1" id="KW-0472">Membrane</keyword>
<dbReference type="PANTHER" id="PTHR28199">
    <property type="entry name" value="PROCESSING OF GAS1 AND ALP PROTEIN 2"/>
    <property type="match status" value="1"/>
</dbReference>
<dbReference type="OrthoDB" id="189968at2759"/>
<dbReference type="Pfam" id="PF07543">
    <property type="entry name" value="PGA2"/>
    <property type="match status" value="1"/>
</dbReference>
<dbReference type="STRING" id="590646.G3B2W3"/>
<gene>
    <name evidence="2" type="ORF">CANTEDRAFT_103460</name>
</gene>
<evidence type="ECO:0000313" key="2">
    <source>
        <dbReference type="EMBL" id="EGV64779.1"/>
    </source>
</evidence>
<evidence type="ECO:0000313" key="3">
    <source>
        <dbReference type="Proteomes" id="UP000000707"/>
    </source>
</evidence>
<feature type="transmembrane region" description="Helical" evidence="1">
    <location>
        <begin position="23"/>
        <end position="40"/>
    </location>
</feature>
<dbReference type="EMBL" id="GL996515">
    <property type="protein sequence ID" value="EGV64779.1"/>
    <property type="molecule type" value="Genomic_DNA"/>
</dbReference>
<evidence type="ECO:0008006" key="4">
    <source>
        <dbReference type="Google" id="ProtNLM"/>
    </source>
</evidence>
<accession>G3B2W3</accession>